<accession>A0A4Q1SI62</accession>
<feature type="signal peptide" evidence="2">
    <location>
        <begin position="1"/>
        <end position="26"/>
    </location>
</feature>
<organism evidence="3 4">
    <name type="scientific">Silvibacterium dinghuense</name>
    <dbReference type="NCBI Taxonomy" id="1560006"/>
    <lineage>
        <taxon>Bacteria</taxon>
        <taxon>Pseudomonadati</taxon>
        <taxon>Acidobacteriota</taxon>
        <taxon>Terriglobia</taxon>
        <taxon>Terriglobales</taxon>
        <taxon>Acidobacteriaceae</taxon>
        <taxon>Silvibacterium</taxon>
    </lineage>
</organism>
<dbReference type="AlphaFoldDB" id="A0A4Q1SI62"/>
<protein>
    <recommendedName>
        <fullName evidence="5">DUF4424 domain-containing protein</fullName>
    </recommendedName>
</protein>
<keyword evidence="4" id="KW-1185">Reference proteome</keyword>
<dbReference type="OrthoDB" id="117437at2"/>
<evidence type="ECO:0000313" key="3">
    <source>
        <dbReference type="EMBL" id="RXS97095.1"/>
    </source>
</evidence>
<keyword evidence="2" id="KW-0732">Signal</keyword>
<dbReference type="RefSeq" id="WP_129206875.1">
    <property type="nucleotide sequence ID" value="NZ_BMGU01000001.1"/>
</dbReference>
<proteinExistence type="predicted"/>
<comment type="caution">
    <text evidence="3">The sequence shown here is derived from an EMBL/GenBank/DDBJ whole genome shotgun (WGS) entry which is preliminary data.</text>
</comment>
<evidence type="ECO:0008006" key="5">
    <source>
        <dbReference type="Google" id="ProtNLM"/>
    </source>
</evidence>
<evidence type="ECO:0000256" key="1">
    <source>
        <dbReference type="SAM" id="MobiDB-lite"/>
    </source>
</evidence>
<sequence length="222" mass="24941">MPKAMRPRSFSLSLLALFFTAPLMQAQHALPPAQDATKYAAYDAHADEQVVIAAEPFQTKDQMKYFRVDYLKNDFLPIRIIVTNNGDKPISLAQARIDFISANNDRVPAAEPEDVERRMTHVSNTGHKVPMPAPLPPMGGKPKTPDAKIEKDFNELEYQDVTVPPHSTKSGFLFYDMEGLGGNPLRDAKLTFRRVQSADGRDFFPYDIPFNKFLDVQKGATQ</sequence>
<feature type="region of interest" description="Disordered" evidence="1">
    <location>
        <begin position="124"/>
        <end position="145"/>
    </location>
</feature>
<dbReference type="EMBL" id="SDMK01000001">
    <property type="protein sequence ID" value="RXS97095.1"/>
    <property type="molecule type" value="Genomic_DNA"/>
</dbReference>
<name>A0A4Q1SI62_9BACT</name>
<evidence type="ECO:0000256" key="2">
    <source>
        <dbReference type="SAM" id="SignalP"/>
    </source>
</evidence>
<reference evidence="3 4" key="1">
    <citation type="journal article" date="2016" name="Int. J. Syst. Evol. Microbiol.">
        <title>Acidipila dinghuensis sp. nov., an acidobacterium isolated from forest soil.</title>
        <authorList>
            <person name="Jiang Y.W."/>
            <person name="Wang J."/>
            <person name="Chen M.H."/>
            <person name="Lv Y.Y."/>
            <person name="Qiu L.H."/>
        </authorList>
    </citation>
    <scope>NUCLEOTIDE SEQUENCE [LARGE SCALE GENOMIC DNA]</scope>
    <source>
        <strain evidence="3 4">DHOF10</strain>
    </source>
</reference>
<evidence type="ECO:0000313" key="4">
    <source>
        <dbReference type="Proteomes" id="UP000290253"/>
    </source>
</evidence>
<gene>
    <name evidence="3" type="ORF">ESZ00_04000</name>
</gene>
<dbReference type="Proteomes" id="UP000290253">
    <property type="component" value="Unassembled WGS sequence"/>
</dbReference>
<feature type="chain" id="PRO_5020638836" description="DUF4424 domain-containing protein" evidence="2">
    <location>
        <begin position="27"/>
        <end position="222"/>
    </location>
</feature>